<evidence type="ECO:0000259" key="1">
    <source>
        <dbReference type="PROSITE" id="PS51674"/>
    </source>
</evidence>
<dbReference type="EMBL" id="JGZN01000031">
    <property type="protein sequence ID" value="KFI89597.1"/>
    <property type="molecule type" value="Genomic_DNA"/>
</dbReference>
<proteinExistence type="predicted"/>
<name>A0A087D247_9BIFI</name>
<evidence type="ECO:0000313" key="3">
    <source>
        <dbReference type="Proteomes" id="UP000029066"/>
    </source>
</evidence>
<dbReference type="STRING" id="1437607.BISA_2339"/>
<reference evidence="2 3" key="1">
    <citation type="submission" date="2014-03" db="EMBL/GenBank/DDBJ databases">
        <title>Genomics of Bifidobacteria.</title>
        <authorList>
            <person name="Ventura M."/>
            <person name="Milani C."/>
            <person name="Lugli G.A."/>
        </authorList>
    </citation>
    <scope>NUCLEOTIDE SEQUENCE [LARGE SCALE GENOMIC DNA]</scope>
    <source>
        <strain evidence="2 3">DSM 23967</strain>
    </source>
</reference>
<protein>
    <submittedName>
        <fullName evidence="2">WhiB-related protein</fullName>
    </submittedName>
</protein>
<dbReference type="OrthoDB" id="3232201at2"/>
<organism evidence="2 3">
    <name type="scientific">Bifidobacterium saguini DSM 23967</name>
    <dbReference type="NCBI Taxonomy" id="1437607"/>
    <lineage>
        <taxon>Bacteria</taxon>
        <taxon>Bacillati</taxon>
        <taxon>Actinomycetota</taxon>
        <taxon>Actinomycetes</taxon>
        <taxon>Bifidobacteriales</taxon>
        <taxon>Bifidobacteriaceae</taxon>
        <taxon>Bifidobacterium</taxon>
    </lineage>
</organism>
<evidence type="ECO:0000313" key="2">
    <source>
        <dbReference type="EMBL" id="KFI89597.1"/>
    </source>
</evidence>
<dbReference type="PROSITE" id="PS51674">
    <property type="entry name" value="4FE4S_WBL"/>
    <property type="match status" value="1"/>
</dbReference>
<dbReference type="AlphaFoldDB" id="A0A087D247"/>
<dbReference type="InterPro" id="IPR034768">
    <property type="entry name" value="4FE4S_WBL"/>
</dbReference>
<comment type="caution">
    <text evidence="2">The sequence shown here is derived from an EMBL/GenBank/DDBJ whole genome shotgun (WGS) entry which is preliminary data.</text>
</comment>
<dbReference type="RefSeq" id="WP_051917586.1">
    <property type="nucleotide sequence ID" value="NZ_JDUT01000005.1"/>
</dbReference>
<accession>A0A087D247</accession>
<gene>
    <name evidence="2" type="ORF">BISA_2339</name>
</gene>
<feature type="domain" description="4Fe-4S Wbl-type" evidence="1">
    <location>
        <begin position="8"/>
        <end position="81"/>
    </location>
</feature>
<dbReference type="Proteomes" id="UP000029066">
    <property type="component" value="Unassembled WGS sequence"/>
</dbReference>
<sequence>MTQTQTAVCTRIASRNAALADRLWGSVETDHGEEYDRKARAKGRELCASCPMLENCLAQALTGRWRDDRIVGGLTYRERRKLARCVGEGLDVPPRRLGHVHPNRVAAWIREHPQSIDIARDEQRSYWRRTKQANHESRPVGMPAQGTLF</sequence>
<dbReference type="Pfam" id="PF02467">
    <property type="entry name" value="Whib"/>
    <property type="match status" value="1"/>
</dbReference>